<reference evidence="8 9" key="1">
    <citation type="journal article" date="2016" name="Nat. Commun.">
        <title>Thousands of microbial genomes shed light on interconnected biogeochemical processes in an aquifer system.</title>
        <authorList>
            <person name="Anantharaman K."/>
            <person name="Brown C.T."/>
            <person name="Hug L.A."/>
            <person name="Sharon I."/>
            <person name="Castelle C.J."/>
            <person name="Probst A.J."/>
            <person name="Thomas B.C."/>
            <person name="Singh A."/>
            <person name="Wilkins M.J."/>
            <person name="Karaoz U."/>
            <person name="Brodie E.L."/>
            <person name="Williams K.H."/>
            <person name="Hubbard S.S."/>
            <person name="Banfield J.F."/>
        </authorList>
    </citation>
    <scope>NUCLEOTIDE SEQUENCE [LARGE SCALE GENOMIC DNA]</scope>
</reference>
<evidence type="ECO:0000256" key="2">
    <source>
        <dbReference type="ARBA" id="ARBA00022481"/>
    </source>
</evidence>
<dbReference type="NCBIfam" id="TIGR02532">
    <property type="entry name" value="IV_pilin_GFxxxE"/>
    <property type="match status" value="1"/>
</dbReference>
<comment type="caution">
    <text evidence="8">The sequence shown here is derived from an EMBL/GenBank/DDBJ whole genome shotgun (WGS) entry which is preliminary data.</text>
</comment>
<keyword evidence="3 7" id="KW-0812">Transmembrane</keyword>
<keyword evidence="4 7" id="KW-1133">Transmembrane helix</keyword>
<dbReference type="GO" id="GO:0015627">
    <property type="term" value="C:type II protein secretion system complex"/>
    <property type="evidence" value="ECO:0007669"/>
    <property type="project" value="InterPro"/>
</dbReference>
<evidence type="ECO:0000313" key="8">
    <source>
        <dbReference type="EMBL" id="OGD99042.1"/>
    </source>
</evidence>
<dbReference type="Gene3D" id="3.30.700.10">
    <property type="entry name" value="Glycoprotein, Type 4 Pilin"/>
    <property type="match status" value="1"/>
</dbReference>
<dbReference type="SUPFAM" id="SSF54523">
    <property type="entry name" value="Pili subunits"/>
    <property type="match status" value="1"/>
</dbReference>
<dbReference type="InterPro" id="IPR012902">
    <property type="entry name" value="N_methyl_site"/>
</dbReference>
<dbReference type="PANTHER" id="PTHR30093">
    <property type="entry name" value="GENERAL SECRETION PATHWAY PROTEIN G"/>
    <property type="match status" value="1"/>
</dbReference>
<evidence type="ECO:0000256" key="6">
    <source>
        <dbReference type="SAM" id="MobiDB-lite"/>
    </source>
</evidence>
<evidence type="ECO:0000256" key="1">
    <source>
        <dbReference type="ARBA" id="ARBA00004167"/>
    </source>
</evidence>
<protein>
    <recommendedName>
        <fullName evidence="10">Type II secretion system protein GspG C-terminal domain-containing protein</fullName>
    </recommendedName>
</protein>
<sequence>MNHKHGFTLIELLIVITILGILAALTLVSYGSAQERARDSKRKQEIDAIKKTLELAKQDTAGSYYYPNALASLAPTYIKVVPTDPKTGLSYTYSPTPAGCSTNCTSYALTGCLENTNDSQKDATQNETTCPGTPVSYTITPN</sequence>
<dbReference type="InterPro" id="IPR000983">
    <property type="entry name" value="Bac_GSPG_pilin"/>
</dbReference>
<feature type="transmembrane region" description="Helical" evidence="7">
    <location>
        <begin position="12"/>
        <end position="33"/>
    </location>
</feature>
<accession>A0A1F5H4E0</accession>
<dbReference type="Proteomes" id="UP000177039">
    <property type="component" value="Unassembled WGS sequence"/>
</dbReference>
<comment type="subcellular location">
    <subcellularLocation>
        <location evidence="1">Membrane</location>
        <topology evidence="1">Single-pass membrane protein</topology>
    </subcellularLocation>
</comment>
<evidence type="ECO:0000256" key="4">
    <source>
        <dbReference type="ARBA" id="ARBA00022989"/>
    </source>
</evidence>
<dbReference type="AlphaFoldDB" id="A0A1F5H4E0"/>
<evidence type="ECO:0000256" key="5">
    <source>
        <dbReference type="ARBA" id="ARBA00023136"/>
    </source>
</evidence>
<dbReference type="Pfam" id="PF07963">
    <property type="entry name" value="N_methyl"/>
    <property type="match status" value="1"/>
</dbReference>
<dbReference type="PRINTS" id="PR00813">
    <property type="entry name" value="BCTERIALGSPG"/>
</dbReference>
<dbReference type="PROSITE" id="PS00409">
    <property type="entry name" value="PROKAR_NTER_METHYL"/>
    <property type="match status" value="1"/>
</dbReference>
<organism evidence="8 9">
    <name type="scientific">Candidatus Curtissbacteria bacterium RIFCSPLOWO2_01_FULL_42_50</name>
    <dbReference type="NCBI Taxonomy" id="1797730"/>
    <lineage>
        <taxon>Bacteria</taxon>
        <taxon>Candidatus Curtissiibacteriota</taxon>
    </lineage>
</organism>
<proteinExistence type="predicted"/>
<dbReference type="PANTHER" id="PTHR30093:SF44">
    <property type="entry name" value="TYPE II SECRETION SYSTEM CORE PROTEIN G"/>
    <property type="match status" value="1"/>
</dbReference>
<name>A0A1F5H4E0_9BACT</name>
<dbReference type="InterPro" id="IPR045584">
    <property type="entry name" value="Pilin-like"/>
</dbReference>
<keyword evidence="5 7" id="KW-0472">Membrane</keyword>
<dbReference type="GO" id="GO:0015628">
    <property type="term" value="P:protein secretion by the type II secretion system"/>
    <property type="evidence" value="ECO:0007669"/>
    <property type="project" value="InterPro"/>
</dbReference>
<feature type="region of interest" description="Disordered" evidence="6">
    <location>
        <begin position="120"/>
        <end position="142"/>
    </location>
</feature>
<dbReference type="EMBL" id="MFBT01000025">
    <property type="protein sequence ID" value="OGD99042.1"/>
    <property type="molecule type" value="Genomic_DNA"/>
</dbReference>
<keyword evidence="2" id="KW-0488">Methylation</keyword>
<gene>
    <name evidence="8" type="ORF">A3B54_04625</name>
</gene>
<evidence type="ECO:0000256" key="3">
    <source>
        <dbReference type="ARBA" id="ARBA00022692"/>
    </source>
</evidence>
<evidence type="ECO:0008006" key="10">
    <source>
        <dbReference type="Google" id="ProtNLM"/>
    </source>
</evidence>
<evidence type="ECO:0000256" key="7">
    <source>
        <dbReference type="SAM" id="Phobius"/>
    </source>
</evidence>
<dbReference type="GO" id="GO:0016020">
    <property type="term" value="C:membrane"/>
    <property type="evidence" value="ECO:0007669"/>
    <property type="project" value="UniProtKB-SubCell"/>
</dbReference>
<evidence type="ECO:0000313" key="9">
    <source>
        <dbReference type="Proteomes" id="UP000177039"/>
    </source>
</evidence>